<sequence length="263" mass="28474">LSGIGFLGDVALDKKVTLGEKVVVIGGGNTAIDAARTALRLGAGEVTIVYRRSRNEMPANEEEVEQAEQEGIRLQFLAAPVSVSALNGKVDSIECIRMVLGEPDSSGRRRPEPITGSEFTMKVDTVIMAIGQTLDTSSFDKDSQVELNRRGYINTNEETMETSMEGVFAGGDCSSGPATVVEAVAAGQRAAISINQYINGQQIAPETKPYNCAKGDLAEIDITDYERVERIPRTEMPVLDPEERKGNFAEIELGFTEEMAKHE</sequence>
<evidence type="ECO:0000259" key="1">
    <source>
        <dbReference type="Pfam" id="PF07992"/>
    </source>
</evidence>
<dbReference type="Gene3D" id="3.50.50.60">
    <property type="entry name" value="FAD/NAD(P)-binding domain"/>
    <property type="match status" value="1"/>
</dbReference>
<dbReference type="AlphaFoldDB" id="X1NLB2"/>
<feature type="non-terminal residue" evidence="2">
    <location>
        <position position="263"/>
    </location>
</feature>
<dbReference type="InterPro" id="IPR036188">
    <property type="entry name" value="FAD/NAD-bd_sf"/>
</dbReference>
<dbReference type="Pfam" id="PF07992">
    <property type="entry name" value="Pyr_redox_2"/>
    <property type="match status" value="1"/>
</dbReference>
<dbReference type="InterPro" id="IPR023753">
    <property type="entry name" value="FAD/NAD-binding_dom"/>
</dbReference>
<comment type="caution">
    <text evidence="2">The sequence shown here is derived from an EMBL/GenBank/DDBJ whole genome shotgun (WGS) entry which is preliminary data.</text>
</comment>
<dbReference type="PANTHER" id="PTHR42783">
    <property type="entry name" value="GLUTAMATE SYNTHASE [NADPH] SMALL CHAIN"/>
    <property type="match status" value="1"/>
</dbReference>
<dbReference type="GO" id="GO:0016491">
    <property type="term" value="F:oxidoreductase activity"/>
    <property type="evidence" value="ECO:0007669"/>
    <property type="project" value="InterPro"/>
</dbReference>
<accession>X1NLB2</accession>
<dbReference type="EMBL" id="BARV01026804">
    <property type="protein sequence ID" value="GAI44812.1"/>
    <property type="molecule type" value="Genomic_DNA"/>
</dbReference>
<dbReference type="PANTHER" id="PTHR42783:SF3">
    <property type="entry name" value="GLUTAMATE SYNTHASE [NADPH] SMALL CHAIN-RELATED"/>
    <property type="match status" value="1"/>
</dbReference>
<protein>
    <recommendedName>
        <fullName evidence="1">FAD/NAD(P)-binding domain-containing protein</fullName>
    </recommendedName>
</protein>
<dbReference type="SUPFAM" id="SSF51905">
    <property type="entry name" value="FAD/NAD(P)-binding domain"/>
    <property type="match status" value="2"/>
</dbReference>
<reference evidence="2" key="1">
    <citation type="journal article" date="2014" name="Front. Microbiol.">
        <title>High frequency of phylogenetically diverse reductive dehalogenase-homologous genes in deep subseafloor sedimentary metagenomes.</title>
        <authorList>
            <person name="Kawai M."/>
            <person name="Futagami T."/>
            <person name="Toyoda A."/>
            <person name="Takaki Y."/>
            <person name="Nishi S."/>
            <person name="Hori S."/>
            <person name="Arai W."/>
            <person name="Tsubouchi T."/>
            <person name="Morono Y."/>
            <person name="Uchiyama I."/>
            <person name="Ito T."/>
            <person name="Fujiyama A."/>
            <person name="Inagaki F."/>
            <person name="Takami H."/>
        </authorList>
    </citation>
    <scope>NUCLEOTIDE SEQUENCE</scope>
    <source>
        <strain evidence="2">Expedition CK06-06</strain>
    </source>
</reference>
<proteinExistence type="predicted"/>
<dbReference type="PRINTS" id="PR00469">
    <property type="entry name" value="PNDRDTASEII"/>
</dbReference>
<dbReference type="PRINTS" id="PR00368">
    <property type="entry name" value="FADPNR"/>
</dbReference>
<evidence type="ECO:0000313" key="2">
    <source>
        <dbReference type="EMBL" id="GAI44812.1"/>
    </source>
</evidence>
<organism evidence="2">
    <name type="scientific">marine sediment metagenome</name>
    <dbReference type="NCBI Taxonomy" id="412755"/>
    <lineage>
        <taxon>unclassified sequences</taxon>
        <taxon>metagenomes</taxon>
        <taxon>ecological metagenomes</taxon>
    </lineage>
</organism>
<feature type="domain" description="FAD/NAD(P)-binding" evidence="1">
    <location>
        <begin position="17"/>
        <end position="187"/>
    </location>
</feature>
<feature type="non-terminal residue" evidence="2">
    <location>
        <position position="1"/>
    </location>
</feature>
<name>X1NLB2_9ZZZZ</name>
<gene>
    <name evidence="2" type="ORF">S06H3_43235</name>
</gene>